<gene>
    <name evidence="1" type="ORF">DSO57_1002126</name>
</gene>
<sequence>MFLDSAYRWEPHFTDPVNTRDGETQSQVLELSSWRNQTPLIDPPTVSTKVHPGNQTLHLSQVAQIKATDELQLDVFLSAKGVALARLFDLGMLVPGIRLIGTVPVAALGGAIALYLVDIDIVFLVSPSSFVSDFSPNPTGAGSRKKLDIEKNRGQQCKRIHLYFLVMDSFV</sequence>
<evidence type="ECO:0000313" key="1">
    <source>
        <dbReference type="EMBL" id="KAJ9078890.1"/>
    </source>
</evidence>
<reference evidence="1" key="1">
    <citation type="submission" date="2022-04" db="EMBL/GenBank/DDBJ databases">
        <title>Genome of the entomopathogenic fungus Entomophthora muscae.</title>
        <authorList>
            <person name="Elya C."/>
            <person name="Lovett B.R."/>
            <person name="Lee E."/>
            <person name="Macias A.M."/>
            <person name="Hajek A.E."/>
            <person name="De Bivort B.L."/>
            <person name="Kasson M.T."/>
            <person name="De Fine Licht H.H."/>
            <person name="Stajich J.E."/>
        </authorList>
    </citation>
    <scope>NUCLEOTIDE SEQUENCE</scope>
    <source>
        <strain evidence="1">Berkeley</strain>
    </source>
</reference>
<proteinExistence type="predicted"/>
<keyword evidence="2" id="KW-1185">Reference proteome</keyword>
<dbReference type="EMBL" id="QTSX02002134">
    <property type="protein sequence ID" value="KAJ9078890.1"/>
    <property type="molecule type" value="Genomic_DNA"/>
</dbReference>
<dbReference type="Proteomes" id="UP001165960">
    <property type="component" value="Unassembled WGS sequence"/>
</dbReference>
<protein>
    <submittedName>
        <fullName evidence="1">Uncharacterized protein</fullName>
    </submittedName>
</protein>
<comment type="caution">
    <text evidence="1">The sequence shown here is derived from an EMBL/GenBank/DDBJ whole genome shotgun (WGS) entry which is preliminary data.</text>
</comment>
<name>A0ACC2TWJ5_9FUNG</name>
<organism evidence="1 2">
    <name type="scientific">Entomophthora muscae</name>
    <dbReference type="NCBI Taxonomy" id="34485"/>
    <lineage>
        <taxon>Eukaryota</taxon>
        <taxon>Fungi</taxon>
        <taxon>Fungi incertae sedis</taxon>
        <taxon>Zoopagomycota</taxon>
        <taxon>Entomophthoromycotina</taxon>
        <taxon>Entomophthoromycetes</taxon>
        <taxon>Entomophthorales</taxon>
        <taxon>Entomophthoraceae</taxon>
        <taxon>Entomophthora</taxon>
    </lineage>
</organism>
<evidence type="ECO:0000313" key="2">
    <source>
        <dbReference type="Proteomes" id="UP001165960"/>
    </source>
</evidence>
<accession>A0ACC2TWJ5</accession>